<dbReference type="EMBL" id="BMAV01022615">
    <property type="protein sequence ID" value="GFY77726.1"/>
    <property type="molecule type" value="Genomic_DNA"/>
</dbReference>
<evidence type="ECO:0000313" key="2">
    <source>
        <dbReference type="Proteomes" id="UP000886998"/>
    </source>
</evidence>
<sequence length="77" mass="8481">MSLFPSTTKRTKIKAPLPPDIVREIQETSSSANRKAPSPTLILLSSFPCSPRLARSLVYDSSKGEVLLDQPPILECR</sequence>
<accession>A0A8X6YRA0</accession>
<protein>
    <submittedName>
        <fullName evidence="1">Uncharacterized protein</fullName>
    </submittedName>
</protein>
<reference evidence="1" key="1">
    <citation type="submission" date="2020-08" db="EMBL/GenBank/DDBJ databases">
        <title>Multicomponent nature underlies the extraordinary mechanical properties of spider dragline silk.</title>
        <authorList>
            <person name="Kono N."/>
            <person name="Nakamura H."/>
            <person name="Mori M."/>
            <person name="Yoshida Y."/>
            <person name="Ohtoshi R."/>
            <person name="Malay A.D."/>
            <person name="Moran D.A.P."/>
            <person name="Tomita M."/>
            <person name="Numata K."/>
            <person name="Arakawa K."/>
        </authorList>
    </citation>
    <scope>NUCLEOTIDE SEQUENCE</scope>
</reference>
<evidence type="ECO:0000313" key="1">
    <source>
        <dbReference type="EMBL" id="GFY77726.1"/>
    </source>
</evidence>
<organism evidence="1 2">
    <name type="scientific">Trichonephila inaurata madagascariensis</name>
    <dbReference type="NCBI Taxonomy" id="2747483"/>
    <lineage>
        <taxon>Eukaryota</taxon>
        <taxon>Metazoa</taxon>
        <taxon>Ecdysozoa</taxon>
        <taxon>Arthropoda</taxon>
        <taxon>Chelicerata</taxon>
        <taxon>Arachnida</taxon>
        <taxon>Araneae</taxon>
        <taxon>Araneomorphae</taxon>
        <taxon>Entelegynae</taxon>
        <taxon>Araneoidea</taxon>
        <taxon>Nephilidae</taxon>
        <taxon>Trichonephila</taxon>
        <taxon>Trichonephila inaurata</taxon>
    </lineage>
</organism>
<dbReference type="Proteomes" id="UP000886998">
    <property type="component" value="Unassembled WGS sequence"/>
</dbReference>
<proteinExistence type="predicted"/>
<comment type="caution">
    <text evidence="1">The sequence shown here is derived from an EMBL/GenBank/DDBJ whole genome shotgun (WGS) entry which is preliminary data.</text>
</comment>
<keyword evidence="2" id="KW-1185">Reference proteome</keyword>
<gene>
    <name evidence="1" type="ORF">TNIN_219421</name>
</gene>
<dbReference type="AlphaFoldDB" id="A0A8X6YRA0"/>
<name>A0A8X6YRA0_9ARAC</name>